<gene>
    <name evidence="1" type="ORF">B381_02952</name>
</gene>
<proteinExistence type="predicted"/>
<dbReference type="Proteomes" id="UP000011700">
    <property type="component" value="Unassembled WGS sequence"/>
</dbReference>
<comment type="caution">
    <text evidence="1">The sequence shown here is derived from an EMBL/GenBank/DDBJ whole genome shotgun (WGS) entry which is preliminary data.</text>
</comment>
<organism evidence="1 2">
    <name type="scientific">Stutzerimonas stutzeri NF13</name>
    <dbReference type="NCBI Taxonomy" id="1212548"/>
    <lineage>
        <taxon>Bacteria</taxon>
        <taxon>Pseudomonadati</taxon>
        <taxon>Pseudomonadota</taxon>
        <taxon>Gammaproteobacteria</taxon>
        <taxon>Pseudomonadales</taxon>
        <taxon>Pseudomonadaceae</taxon>
        <taxon>Stutzerimonas</taxon>
    </lineage>
</organism>
<protein>
    <submittedName>
        <fullName evidence="1">Uncharacterized protein</fullName>
    </submittedName>
</protein>
<accession>M2TWC5</accession>
<sequence length="76" mass="8354">MAGFPCISITMQAGDLHSPGVGFWSFADNGLKMVRRNDKARSERALSERFERGLETTIYLYGASGGIRTHDPSFGD</sequence>
<evidence type="ECO:0000313" key="2">
    <source>
        <dbReference type="Proteomes" id="UP000011700"/>
    </source>
</evidence>
<evidence type="ECO:0000313" key="1">
    <source>
        <dbReference type="EMBL" id="EME01681.1"/>
    </source>
</evidence>
<name>M2TWC5_STUST</name>
<reference evidence="1 2" key="1">
    <citation type="journal article" date="2013" name="Genome Announc.">
        <title>Draft Genome of Pseudomonas stutzeri Strain NF13, a Nitrogen Fixer Isolated from the Galapagos Rift Hydrothermal Vent.</title>
        <authorList>
            <person name="Pena A."/>
            <person name="Busquets A."/>
            <person name="Gomila M."/>
            <person name="Mayol J."/>
            <person name="Bosch R."/>
            <person name="Nogales B."/>
            <person name="Garcia-Valdes E."/>
            <person name="Bennasar A."/>
            <person name="Lalucat J."/>
        </authorList>
    </citation>
    <scope>NUCLEOTIDE SEQUENCE [LARGE SCALE GENOMIC DNA]</scope>
    <source>
        <strain evidence="1 2">NF13</strain>
    </source>
</reference>
<dbReference type="EMBL" id="AOBS01000016">
    <property type="protein sequence ID" value="EME01681.1"/>
    <property type="molecule type" value="Genomic_DNA"/>
</dbReference>
<dbReference type="AlphaFoldDB" id="M2TWC5"/>